<feature type="chain" id="PRO_5044493692" evidence="2">
    <location>
        <begin position="29"/>
        <end position="180"/>
    </location>
</feature>
<protein>
    <submittedName>
        <fullName evidence="3">PRC-barrel domain containing protein</fullName>
    </submittedName>
</protein>
<evidence type="ECO:0000256" key="2">
    <source>
        <dbReference type="SAM" id="SignalP"/>
    </source>
</evidence>
<dbReference type="Gene3D" id="2.30.30.240">
    <property type="entry name" value="PRC-barrel domain"/>
    <property type="match status" value="1"/>
</dbReference>
<organism evidence="3">
    <name type="scientific">Salinicola endophyticus</name>
    <dbReference type="NCBI Taxonomy" id="1949083"/>
    <lineage>
        <taxon>Bacteria</taxon>
        <taxon>Pseudomonadati</taxon>
        <taxon>Pseudomonadota</taxon>
        <taxon>Gammaproteobacteria</taxon>
        <taxon>Oceanospirillales</taxon>
        <taxon>Halomonadaceae</taxon>
        <taxon>Salinicola</taxon>
    </lineage>
</organism>
<feature type="region of interest" description="Disordered" evidence="1">
    <location>
        <begin position="147"/>
        <end position="180"/>
    </location>
</feature>
<accession>A0AB74UFN1</accession>
<dbReference type="EMBL" id="CP159578">
    <property type="protein sequence ID" value="XCJ80700.1"/>
    <property type="molecule type" value="Genomic_DNA"/>
</dbReference>
<reference evidence="3" key="1">
    <citation type="submission" date="2024-06" db="EMBL/GenBank/DDBJ databases">
        <title>Complete genome of Salinicola endophyticus HNIBRBA4755.</title>
        <authorList>
            <person name="Shin S.Y."/>
            <person name="Kang H."/>
            <person name="Song J."/>
        </authorList>
    </citation>
    <scope>NUCLEOTIDE SEQUENCE</scope>
    <source>
        <strain evidence="3">HNIBRBA4755</strain>
    </source>
</reference>
<proteinExistence type="predicted"/>
<keyword evidence="2" id="KW-0732">Signal</keyword>
<feature type="signal peptide" evidence="2">
    <location>
        <begin position="1"/>
        <end position="28"/>
    </location>
</feature>
<dbReference type="AlphaFoldDB" id="A0AB74UFN1"/>
<name>A0AB74UFN1_9GAMM</name>
<evidence type="ECO:0000256" key="1">
    <source>
        <dbReference type="SAM" id="MobiDB-lite"/>
    </source>
</evidence>
<dbReference type="InterPro" id="IPR011033">
    <property type="entry name" value="PRC_barrel-like_sf"/>
</dbReference>
<gene>
    <name evidence="3" type="ORF">ABV408_05840</name>
</gene>
<dbReference type="Gene3D" id="1.10.287.700">
    <property type="entry name" value="Helix hairpin bin"/>
    <property type="match status" value="1"/>
</dbReference>
<dbReference type="RefSeq" id="WP_285951927.1">
    <property type="nucleotide sequence ID" value="NZ_CP159578.1"/>
</dbReference>
<dbReference type="SUPFAM" id="SSF50346">
    <property type="entry name" value="PRC-barrel domain"/>
    <property type="match status" value="1"/>
</dbReference>
<evidence type="ECO:0000313" key="3">
    <source>
        <dbReference type="EMBL" id="XCJ80700.1"/>
    </source>
</evidence>
<feature type="compositionally biased region" description="Polar residues" evidence="1">
    <location>
        <begin position="147"/>
        <end position="168"/>
    </location>
</feature>
<sequence length="180" mass="19462">MQKLSWKQTLGAAALVAGSAAMSQAALAQDTAKHDLQGLYSAGELMDADVYLKSAPKDDIGDVEDILLGEDMSVQALVIEAGGVLDMGDREFVVQKGDFTVETVHADNLDDIEYRVVLDLDQGALKQQPEYTNDWWKQAKTNAAQAWEQTKQGASSAWQSTKEATSNLLRDASNAIDGNN</sequence>